<dbReference type="PANTHER" id="PTHR31331:SF1">
    <property type="entry name" value="CYSTEINE RICH SECRETORY PROTEIN LCCL DOMAIN CONTAINING 2"/>
    <property type="match status" value="1"/>
</dbReference>
<dbReference type="InterPro" id="IPR051957">
    <property type="entry name" value="CRISP-LCCL_domain"/>
</dbReference>
<dbReference type="SMART" id="SM00603">
    <property type="entry name" value="LCCL"/>
    <property type="match status" value="1"/>
</dbReference>
<gene>
    <name evidence="2" type="ORF">BRAFLDRAFT_89367</name>
</gene>
<dbReference type="PROSITE" id="PS50820">
    <property type="entry name" value="LCCL"/>
    <property type="match status" value="1"/>
</dbReference>
<dbReference type="AlphaFoldDB" id="C3ZHS4"/>
<organism>
    <name type="scientific">Branchiostoma floridae</name>
    <name type="common">Florida lancelet</name>
    <name type="synonym">Amphioxus</name>
    <dbReference type="NCBI Taxonomy" id="7739"/>
    <lineage>
        <taxon>Eukaryota</taxon>
        <taxon>Metazoa</taxon>
        <taxon>Chordata</taxon>
        <taxon>Cephalochordata</taxon>
        <taxon>Leptocardii</taxon>
        <taxon>Amphioxiformes</taxon>
        <taxon>Branchiostomatidae</taxon>
        <taxon>Branchiostoma</taxon>
    </lineage>
</organism>
<dbReference type="InterPro" id="IPR004043">
    <property type="entry name" value="LCCL"/>
</dbReference>
<sequence length="258" mass="27349">MYVILNTLEPTSDDSHNSRGGAQSRRVVPYQVLNPSSLQSDTGRVSVGQTTPSAYGETTSAMWRFSGSISIFVLLVFFGHPSEERTLLPSTNPTQGYIRREGHACPSGLFDISSHGNTNLATCAHLCTVSGSCGAFVHVPGDSASSCTLKQACPTPANVTGADLYFKRLCNATAPLSWNSTESAESVFTIVCPPGCASVATPIYGDGMYSANSPVCKAAVHHGWIRDELGGAVTVRKYPTNLDQNPPTSTRNGVTALW</sequence>
<name>C3ZHS4_BRAFL</name>
<dbReference type="Pfam" id="PF03815">
    <property type="entry name" value="LCCL"/>
    <property type="match status" value="1"/>
</dbReference>
<dbReference type="EMBL" id="GG666624">
    <property type="protein sequence ID" value="EEN47868.1"/>
    <property type="molecule type" value="Genomic_DNA"/>
</dbReference>
<dbReference type="SUPFAM" id="SSF69848">
    <property type="entry name" value="LCCL domain"/>
    <property type="match status" value="1"/>
</dbReference>
<dbReference type="PANTHER" id="PTHR31331">
    <property type="entry name" value="LCCL DOMAIN PROTEIN (AFU_ORTHOLOGUE AFUA_5G08630)"/>
    <property type="match status" value="1"/>
</dbReference>
<feature type="domain" description="LCCL" evidence="1">
    <location>
        <begin position="190"/>
        <end position="239"/>
    </location>
</feature>
<protein>
    <recommendedName>
        <fullName evidence="1">LCCL domain-containing protein</fullName>
    </recommendedName>
</protein>
<proteinExistence type="predicted"/>
<dbReference type="Gene3D" id="2.170.130.20">
    <property type="entry name" value="LCCL-like domain"/>
    <property type="match status" value="1"/>
</dbReference>
<evidence type="ECO:0000313" key="2">
    <source>
        <dbReference type="EMBL" id="EEN47868.1"/>
    </source>
</evidence>
<accession>C3ZHS4</accession>
<dbReference type="InterPro" id="IPR036609">
    <property type="entry name" value="LCCL_sf"/>
</dbReference>
<dbReference type="InParanoid" id="C3ZHS4"/>
<evidence type="ECO:0000259" key="1">
    <source>
        <dbReference type="PROSITE" id="PS50820"/>
    </source>
</evidence>
<reference evidence="2" key="1">
    <citation type="journal article" date="2008" name="Nature">
        <title>The amphioxus genome and the evolution of the chordate karyotype.</title>
        <authorList>
            <consortium name="US DOE Joint Genome Institute (JGI-PGF)"/>
            <person name="Putnam N.H."/>
            <person name="Butts T."/>
            <person name="Ferrier D.E.K."/>
            <person name="Furlong R.F."/>
            <person name="Hellsten U."/>
            <person name="Kawashima T."/>
            <person name="Robinson-Rechavi M."/>
            <person name="Shoguchi E."/>
            <person name="Terry A."/>
            <person name="Yu J.-K."/>
            <person name="Benito-Gutierrez E.L."/>
            <person name="Dubchak I."/>
            <person name="Garcia-Fernandez J."/>
            <person name="Gibson-Brown J.J."/>
            <person name="Grigoriev I.V."/>
            <person name="Horton A.C."/>
            <person name="de Jong P.J."/>
            <person name="Jurka J."/>
            <person name="Kapitonov V.V."/>
            <person name="Kohara Y."/>
            <person name="Kuroki Y."/>
            <person name="Lindquist E."/>
            <person name="Lucas S."/>
            <person name="Osoegawa K."/>
            <person name="Pennacchio L.A."/>
            <person name="Salamov A.A."/>
            <person name="Satou Y."/>
            <person name="Sauka-Spengler T."/>
            <person name="Schmutz J."/>
            <person name="Shin-I T."/>
            <person name="Toyoda A."/>
            <person name="Bronner-Fraser M."/>
            <person name="Fujiyama A."/>
            <person name="Holland L.Z."/>
            <person name="Holland P.W.H."/>
            <person name="Satoh N."/>
            <person name="Rokhsar D.S."/>
        </authorList>
    </citation>
    <scope>NUCLEOTIDE SEQUENCE [LARGE SCALE GENOMIC DNA]</scope>
    <source>
        <strain evidence="2">S238N-H82</strain>
        <tissue evidence="2">Testes</tissue>
    </source>
</reference>